<keyword evidence="5" id="KW-1185">Reference proteome</keyword>
<feature type="repeat" description="TPR" evidence="3">
    <location>
        <begin position="125"/>
        <end position="158"/>
    </location>
</feature>
<name>A0ABU7LY88_9PROT</name>
<keyword evidence="1" id="KW-0677">Repeat</keyword>
<evidence type="ECO:0000256" key="3">
    <source>
        <dbReference type="PROSITE-ProRule" id="PRU00339"/>
    </source>
</evidence>
<protein>
    <submittedName>
        <fullName evidence="4">Tetratricopeptide repeat protein</fullName>
    </submittedName>
</protein>
<dbReference type="Gene3D" id="1.25.40.10">
    <property type="entry name" value="Tetratricopeptide repeat domain"/>
    <property type="match status" value="1"/>
</dbReference>
<keyword evidence="2 3" id="KW-0802">TPR repeat</keyword>
<evidence type="ECO:0000313" key="4">
    <source>
        <dbReference type="EMBL" id="MEE2566518.1"/>
    </source>
</evidence>
<proteinExistence type="predicted"/>
<dbReference type="Pfam" id="PF13432">
    <property type="entry name" value="TPR_16"/>
    <property type="match status" value="1"/>
</dbReference>
<dbReference type="SUPFAM" id="SSF48452">
    <property type="entry name" value="TPR-like"/>
    <property type="match status" value="1"/>
</dbReference>
<gene>
    <name evidence="4" type="ORF">V0U35_07470</name>
</gene>
<dbReference type="InterPro" id="IPR019734">
    <property type="entry name" value="TPR_rpt"/>
</dbReference>
<reference evidence="4 5" key="1">
    <citation type="submission" date="2024-01" db="EMBL/GenBank/DDBJ databases">
        <title>Hyphobacterium bacterium isolated from marine sediment.</title>
        <authorList>
            <person name="Zhao S."/>
        </authorList>
    </citation>
    <scope>NUCLEOTIDE SEQUENCE [LARGE SCALE GENOMIC DNA]</scope>
    <source>
        <strain evidence="4 5">Y60-23</strain>
    </source>
</reference>
<dbReference type="InterPro" id="IPR051685">
    <property type="entry name" value="Ycf3/AcsC/BcsC/TPR_MFPF"/>
</dbReference>
<evidence type="ECO:0000313" key="5">
    <source>
        <dbReference type="Proteomes" id="UP001310692"/>
    </source>
</evidence>
<dbReference type="RefSeq" id="WP_330196058.1">
    <property type="nucleotide sequence ID" value="NZ_JAZDRO010000002.1"/>
</dbReference>
<comment type="caution">
    <text evidence="4">The sequence shown here is derived from an EMBL/GenBank/DDBJ whole genome shotgun (WGS) entry which is preliminary data.</text>
</comment>
<evidence type="ECO:0000256" key="1">
    <source>
        <dbReference type="ARBA" id="ARBA00022737"/>
    </source>
</evidence>
<feature type="repeat" description="TPR" evidence="3">
    <location>
        <begin position="91"/>
        <end position="124"/>
    </location>
</feature>
<dbReference type="EMBL" id="JAZDRO010000002">
    <property type="protein sequence ID" value="MEE2566518.1"/>
    <property type="molecule type" value="Genomic_DNA"/>
</dbReference>
<evidence type="ECO:0000256" key="2">
    <source>
        <dbReference type="ARBA" id="ARBA00022803"/>
    </source>
</evidence>
<accession>A0ABU7LY88</accession>
<organism evidence="4 5">
    <name type="scientific">Hyphobacterium marinum</name>
    <dbReference type="NCBI Taxonomy" id="3116574"/>
    <lineage>
        <taxon>Bacteria</taxon>
        <taxon>Pseudomonadati</taxon>
        <taxon>Pseudomonadota</taxon>
        <taxon>Alphaproteobacteria</taxon>
        <taxon>Maricaulales</taxon>
        <taxon>Maricaulaceae</taxon>
        <taxon>Hyphobacterium</taxon>
    </lineage>
</organism>
<dbReference type="SMART" id="SM00028">
    <property type="entry name" value="TPR"/>
    <property type="match status" value="3"/>
</dbReference>
<dbReference type="Proteomes" id="UP001310692">
    <property type="component" value="Unassembled WGS sequence"/>
</dbReference>
<sequence length="177" mass="19502">MMKTLILALLVQTAPMQTPAERLDERLAALATASAEEATPLVDEITALWADSGSDTISLLMDRGEAAALGGDLELAARMFDHVTEIEPDWSEGWLRSAQVAASREDWAYALEALNEALTVEPRRFDAYLLLGRTLERAERPDSALEAYDEALAIYPQFELARRAASRIRAQMAGRPL</sequence>
<dbReference type="InterPro" id="IPR011990">
    <property type="entry name" value="TPR-like_helical_dom_sf"/>
</dbReference>
<dbReference type="PROSITE" id="PS50005">
    <property type="entry name" value="TPR"/>
    <property type="match status" value="2"/>
</dbReference>
<dbReference type="PANTHER" id="PTHR44943:SF8">
    <property type="entry name" value="TPR REPEAT-CONTAINING PROTEIN MJ0263"/>
    <property type="match status" value="1"/>
</dbReference>
<dbReference type="PANTHER" id="PTHR44943">
    <property type="entry name" value="CELLULOSE SYNTHASE OPERON PROTEIN C"/>
    <property type="match status" value="1"/>
</dbReference>